<organism evidence="2">
    <name type="scientific">Petromyces alliaceus</name>
    <name type="common">Aspergillus alliaceus</name>
    <dbReference type="NCBI Taxonomy" id="209559"/>
    <lineage>
        <taxon>Eukaryota</taxon>
        <taxon>Fungi</taxon>
        <taxon>Dikarya</taxon>
        <taxon>Ascomycota</taxon>
        <taxon>Pezizomycotina</taxon>
        <taxon>Eurotiomycetes</taxon>
        <taxon>Eurotiomycetidae</taxon>
        <taxon>Eurotiales</taxon>
        <taxon>Aspergillaceae</taxon>
        <taxon>Aspergillus</taxon>
        <taxon>Aspergillus subgen. Circumdati</taxon>
    </lineage>
</organism>
<gene>
    <name evidence="2" type="ORF">BDV23DRAFT_175097</name>
    <name evidence="3" type="ORF">ETB97_001879</name>
</gene>
<evidence type="ECO:0000313" key="3">
    <source>
        <dbReference type="EMBL" id="KAF5860174.1"/>
    </source>
</evidence>
<dbReference type="Proteomes" id="UP000541154">
    <property type="component" value="Unassembled WGS sequence"/>
</dbReference>
<reference evidence="3 4" key="1">
    <citation type="submission" date="2019-04" db="EMBL/GenBank/DDBJ databases">
        <title>Aspergillus burnettii sp. nov., novel species from soil in southeast Queensland.</title>
        <authorList>
            <person name="Gilchrist C.L.M."/>
            <person name="Pitt J.I."/>
            <person name="Lange L."/>
            <person name="Lacey H.J."/>
            <person name="Vuong D."/>
            <person name="Midgley D.J."/>
            <person name="Greenfield P."/>
            <person name="Bradbury M."/>
            <person name="Lacey E."/>
            <person name="Busk P.K."/>
            <person name="Pilgaard B."/>
            <person name="Chooi Y.H."/>
            <person name="Piggott A.M."/>
        </authorList>
    </citation>
    <scope>NUCLEOTIDE SEQUENCE [LARGE SCALE GENOMIC DNA]</scope>
    <source>
        <strain evidence="3 4">FRR 5400</strain>
    </source>
</reference>
<accession>A0A5N7BYF7</accession>
<dbReference type="OMA" id="TIDTWIE"/>
<evidence type="ECO:0000313" key="4">
    <source>
        <dbReference type="Proteomes" id="UP000541154"/>
    </source>
</evidence>
<accession>A0A5N6FMD0</accession>
<dbReference type="AlphaFoldDB" id="A0A5N7BYF7"/>
<accession>A0A8H6E5H8</accession>
<keyword evidence="4" id="KW-1185">Reference proteome</keyword>
<proteinExistence type="predicted"/>
<feature type="chain" id="PRO_5043207786" evidence="1">
    <location>
        <begin position="20"/>
        <end position="294"/>
    </location>
</feature>
<dbReference type="EMBL" id="ML735303">
    <property type="protein sequence ID" value="KAE8386871.1"/>
    <property type="molecule type" value="Genomic_DNA"/>
</dbReference>
<dbReference type="Proteomes" id="UP000326877">
    <property type="component" value="Unassembled WGS sequence"/>
</dbReference>
<reference evidence="2" key="2">
    <citation type="submission" date="2019-04" db="EMBL/GenBank/DDBJ databases">
        <title>Friends and foes A comparative genomics studyof 23 Aspergillus species from section Flavi.</title>
        <authorList>
            <consortium name="DOE Joint Genome Institute"/>
            <person name="Kjaerbolling I."/>
            <person name="Vesth T."/>
            <person name="Frisvad J.C."/>
            <person name="Nybo J.L."/>
            <person name="Theobald S."/>
            <person name="Kildgaard S."/>
            <person name="Isbrandt T."/>
            <person name="Kuo A."/>
            <person name="Sato A."/>
            <person name="Lyhne E.K."/>
            <person name="Kogle M.E."/>
            <person name="Wiebenga A."/>
            <person name="Kun R.S."/>
            <person name="Lubbers R.J."/>
            <person name="Makela M.R."/>
            <person name="Barry K."/>
            <person name="Chovatia M."/>
            <person name="Clum A."/>
            <person name="Daum C."/>
            <person name="Haridas S."/>
            <person name="He G."/>
            <person name="LaButti K."/>
            <person name="Lipzen A."/>
            <person name="Mondo S."/>
            <person name="Riley R."/>
            <person name="Salamov A."/>
            <person name="Simmons B.A."/>
            <person name="Magnuson J.K."/>
            <person name="Henrissat B."/>
            <person name="Mortensen U.H."/>
            <person name="Larsen T.O."/>
            <person name="Devries R.P."/>
            <person name="Grigoriev I.V."/>
            <person name="Machida M."/>
            <person name="Baker S.E."/>
            <person name="Andersen M.R."/>
        </authorList>
    </citation>
    <scope>NUCLEOTIDE SEQUENCE [LARGE SCALE GENOMIC DNA]</scope>
    <source>
        <strain evidence="2">IBT 14317</strain>
    </source>
</reference>
<dbReference type="EMBL" id="SPNV01000139">
    <property type="protein sequence ID" value="KAF5860174.1"/>
    <property type="molecule type" value="Genomic_DNA"/>
</dbReference>
<keyword evidence="1" id="KW-0732">Signal</keyword>
<protein>
    <submittedName>
        <fullName evidence="2">Uncharacterized protein</fullName>
    </submittedName>
</protein>
<evidence type="ECO:0000313" key="2">
    <source>
        <dbReference type="EMBL" id="KAE8386871.1"/>
    </source>
</evidence>
<evidence type="ECO:0000256" key="1">
    <source>
        <dbReference type="SAM" id="SignalP"/>
    </source>
</evidence>
<dbReference type="OrthoDB" id="10010954at2759"/>
<feature type="signal peptide" evidence="1">
    <location>
        <begin position="1"/>
        <end position="19"/>
    </location>
</feature>
<name>A0A5N7BYF7_PETAA</name>
<sequence>MRSLALVAASYLPAILAAAAPPNLTFDQLWKLETNIWDNFLYPANLKQINATDKSVFAEDVQGRVDITRTFPGRELNNEYIFGLFSQPDSLSLTGIPIAYNITQFVANQNMASATTVIIFNATSFDVLIPLTVDSWMAFNEDGKVIQYDATFRWFEWLVQTLLEAAGNKFQLTDPVEIQSKLAQLLADAICETSDKYCTGDNKQYDSKEQCRQFLTEQTRFGKPFELGRNTLLCREVHKHMVQYRPTEHCPHIGPSGGDMCVDDKSYMETVTEAYFPQSWIAYGYGDDNMWVKQ</sequence>